<keyword evidence="3" id="KW-1185">Reference proteome</keyword>
<feature type="chain" id="PRO_5002980940" description="Lipoprotein" evidence="1">
    <location>
        <begin position="19"/>
        <end position="328"/>
    </location>
</feature>
<dbReference type="KEGG" id="lba:Lebu_1160"/>
<dbReference type="Pfam" id="PF12889">
    <property type="entry name" value="DUF3829"/>
    <property type="match status" value="1"/>
</dbReference>
<organism evidence="2 3">
    <name type="scientific">Leptotrichia buccalis (strain ATCC 14201 / DSM 1135 / JCM 12969 / NCTC 10249 / C-1013-b)</name>
    <dbReference type="NCBI Taxonomy" id="523794"/>
    <lineage>
        <taxon>Bacteria</taxon>
        <taxon>Fusobacteriati</taxon>
        <taxon>Fusobacteriota</taxon>
        <taxon>Fusobacteriia</taxon>
        <taxon>Fusobacteriales</taxon>
        <taxon>Leptotrichiaceae</taxon>
        <taxon>Leptotrichia</taxon>
    </lineage>
</organism>
<dbReference type="EMBL" id="CP001685">
    <property type="protein sequence ID" value="ACV39054.1"/>
    <property type="molecule type" value="Genomic_DNA"/>
</dbReference>
<reference evidence="2 3" key="1">
    <citation type="journal article" date="2009" name="Stand. Genomic Sci.">
        <title>Complete genome sequence of Leptotrichia buccalis type strain (C-1013-b).</title>
        <authorList>
            <person name="Ivanova N."/>
            <person name="Gronow S."/>
            <person name="Lapidus A."/>
            <person name="Copeland A."/>
            <person name="Glavina Del Rio T."/>
            <person name="Nolan M."/>
            <person name="Lucas S."/>
            <person name="Chen F."/>
            <person name="Tice H."/>
            <person name="Cheng J.F."/>
            <person name="Saunders E."/>
            <person name="Bruce D."/>
            <person name="Goodwin L."/>
            <person name="Brettin T."/>
            <person name="Detter J.C."/>
            <person name="Han C."/>
            <person name="Pitluck S."/>
            <person name="Mikhailova N."/>
            <person name="Pati A."/>
            <person name="Mavrommatis K."/>
            <person name="Chen A."/>
            <person name="Palaniappan K."/>
            <person name="Land M."/>
            <person name="Hauser L."/>
            <person name="Chang Y.J."/>
            <person name="Jeffries C.D."/>
            <person name="Chain P."/>
            <person name="Rohde C."/>
            <person name="Goker M."/>
            <person name="Bristow J."/>
            <person name="Eisen J.A."/>
            <person name="Markowitz V."/>
            <person name="Hugenholtz P."/>
            <person name="Kyrpides N.C."/>
            <person name="Klenk H.P."/>
        </authorList>
    </citation>
    <scope>NUCLEOTIDE SEQUENCE [LARGE SCALE GENOMIC DNA]</scope>
    <source>
        <strain evidence="3">ATCC 14201 / DSM 1135 / JCM 12969 / NCTC 10249 / C-1013-b</strain>
    </source>
</reference>
<feature type="signal peptide" evidence="1">
    <location>
        <begin position="1"/>
        <end position="18"/>
    </location>
</feature>
<evidence type="ECO:0000256" key="1">
    <source>
        <dbReference type="SAM" id="SignalP"/>
    </source>
</evidence>
<dbReference type="Proteomes" id="UP000001910">
    <property type="component" value="Chromosome"/>
</dbReference>
<accession>C7NA73</accession>
<gene>
    <name evidence="2" type="ordered locus">Lebu_1160</name>
</gene>
<dbReference type="STRING" id="523794.Lebu_1160"/>
<dbReference type="RefSeq" id="WP_015769398.1">
    <property type="nucleotide sequence ID" value="NC_013192.1"/>
</dbReference>
<proteinExistence type="predicted"/>
<dbReference type="AlphaFoldDB" id="C7NA73"/>
<evidence type="ECO:0000313" key="3">
    <source>
        <dbReference type="Proteomes" id="UP000001910"/>
    </source>
</evidence>
<evidence type="ECO:0008006" key="4">
    <source>
        <dbReference type="Google" id="ProtNLM"/>
    </source>
</evidence>
<sequence>MKLKKYILIGLMAVLVVAACGKKENNKNNGKAKTLNMKKEISTEEIKKYNEYLKISNEPNSEEWNSFFKEIKKEEFLDTNGEIKNVSNKAMSIETLDHSINLIGEYIREISDIMQESPKIEAIDKNAENLINSLVEEQKVLTEIDDYFEKGDYKKDRLERVQELNDKYKVVLQNRQENNKIFSNSLRELAQAINKKMEEKLKKDKKITKLNILKFITSVNEFGETAFGKNNLNFDEYELTKLEKASAKVKKEYRAISEMTLENAKKENITEADFNKIKSSSKILSENMEKMVSGIKTQNIQVVVMSASNILNAQTDLESVYNFLILQK</sequence>
<dbReference type="InterPro" id="IPR024291">
    <property type="entry name" value="DUF3829"/>
</dbReference>
<dbReference type="OrthoDB" id="79792at2"/>
<protein>
    <recommendedName>
        <fullName evidence="4">Lipoprotein</fullName>
    </recommendedName>
</protein>
<keyword evidence="1" id="KW-0732">Signal</keyword>
<name>C7NA73_LEPBD</name>
<evidence type="ECO:0000313" key="2">
    <source>
        <dbReference type="EMBL" id="ACV39054.1"/>
    </source>
</evidence>
<dbReference type="PROSITE" id="PS51257">
    <property type="entry name" value="PROKAR_LIPOPROTEIN"/>
    <property type="match status" value="1"/>
</dbReference>
<dbReference type="HOGENOM" id="CLU_073032_0_0_0"/>